<name>A0A7I7NK85_9MYCO</name>
<dbReference type="Proteomes" id="UP000466396">
    <property type="component" value="Chromosome"/>
</dbReference>
<evidence type="ECO:0000256" key="1">
    <source>
        <dbReference type="SAM" id="MobiDB-lite"/>
    </source>
</evidence>
<organism evidence="2 3">
    <name type="scientific">Mycobacterium lacus</name>
    <dbReference type="NCBI Taxonomy" id="169765"/>
    <lineage>
        <taxon>Bacteria</taxon>
        <taxon>Bacillati</taxon>
        <taxon>Actinomycetota</taxon>
        <taxon>Actinomycetes</taxon>
        <taxon>Mycobacteriales</taxon>
        <taxon>Mycobacteriaceae</taxon>
        <taxon>Mycobacterium</taxon>
    </lineage>
</organism>
<dbReference type="RefSeq" id="WP_139822555.1">
    <property type="nucleotide sequence ID" value="NZ_AP022581.1"/>
</dbReference>
<proteinExistence type="predicted"/>
<keyword evidence="3" id="KW-1185">Reference proteome</keyword>
<gene>
    <name evidence="2" type="ORF">MLAC_23290</name>
</gene>
<accession>A0A7I7NK85</accession>
<feature type="region of interest" description="Disordered" evidence="1">
    <location>
        <begin position="1"/>
        <end position="22"/>
    </location>
</feature>
<feature type="compositionally biased region" description="Basic residues" evidence="1">
    <location>
        <begin position="1"/>
        <end position="12"/>
    </location>
</feature>
<protein>
    <submittedName>
        <fullName evidence="2">Uncharacterized protein</fullName>
    </submittedName>
</protein>
<dbReference type="OrthoDB" id="5077512at2"/>
<reference evidence="2 3" key="1">
    <citation type="journal article" date="2019" name="Emerg. Microbes Infect.">
        <title>Comprehensive subspecies identification of 175 nontuberculous mycobacteria species based on 7547 genomic profiles.</title>
        <authorList>
            <person name="Matsumoto Y."/>
            <person name="Kinjo T."/>
            <person name="Motooka D."/>
            <person name="Nabeya D."/>
            <person name="Jung N."/>
            <person name="Uechi K."/>
            <person name="Horii T."/>
            <person name="Iida T."/>
            <person name="Fujita J."/>
            <person name="Nakamura S."/>
        </authorList>
    </citation>
    <scope>NUCLEOTIDE SEQUENCE [LARGE SCALE GENOMIC DNA]</scope>
    <source>
        <strain evidence="2 3">JCM 15657</strain>
    </source>
</reference>
<dbReference type="EMBL" id="AP022581">
    <property type="protein sequence ID" value="BBX97035.1"/>
    <property type="molecule type" value="Genomic_DNA"/>
</dbReference>
<evidence type="ECO:0000313" key="3">
    <source>
        <dbReference type="Proteomes" id="UP000466396"/>
    </source>
</evidence>
<feature type="region of interest" description="Disordered" evidence="1">
    <location>
        <begin position="349"/>
        <end position="371"/>
    </location>
</feature>
<sequence>MAHKKQKTKRSGPAKSHASPSRPLAWQQFQELNFSFYEERPSEFLHMRIEVLSLMLCNEQQLASAYAADRIVAGIQIGGTTPPDNEMRSRYVRTEAVVIFHHAAEMILRLFYAHVDYPDCPWLGMASLVSFAEFKEKVAKSLSDGFDRSKLAEVFLGGSSPRDACIAMSDEDFEDAIDGVNLLLGHCGHRLLSQSFLYNSIKHGLSTIALDEATEIAVERDRSRRAVGHKGPMFAYMHRRRRPGDAGGGREWFISMTGATTPSDLALSILVARAVESLWDVARRRYTGKSGSIRHIRRSVVELAIYGLLRDSLNIVNTVTMEMPKLNDDGSHGDVEHDFIMNHMPKGLELPAGEHPADTPRINLPARQRDQRVFSTSKRAFYPFSPKGSQRA</sequence>
<dbReference type="KEGG" id="mlj:MLAC_23290"/>
<dbReference type="AlphaFoldDB" id="A0A7I7NK85"/>
<evidence type="ECO:0000313" key="2">
    <source>
        <dbReference type="EMBL" id="BBX97035.1"/>
    </source>
</evidence>